<dbReference type="RefSeq" id="WP_104981274.1">
    <property type="nucleotide sequence ID" value="NZ_CP012673.1"/>
</dbReference>
<keyword evidence="1" id="KW-1133">Transmembrane helix</keyword>
<keyword evidence="1" id="KW-0472">Membrane</keyword>
<keyword evidence="1" id="KW-0812">Transmembrane</keyword>
<dbReference type="Proteomes" id="UP000238348">
    <property type="component" value="Chromosome"/>
</dbReference>
<evidence type="ECO:0000313" key="4">
    <source>
        <dbReference type="Proteomes" id="UP000238348"/>
    </source>
</evidence>
<protein>
    <recommendedName>
        <fullName evidence="2">Inner membrane protein YgaP-like transmembrane domain-containing protein</fullName>
    </recommendedName>
</protein>
<evidence type="ECO:0000259" key="2">
    <source>
        <dbReference type="Pfam" id="PF11127"/>
    </source>
</evidence>
<feature type="domain" description="Inner membrane protein YgaP-like transmembrane" evidence="2">
    <location>
        <begin position="1"/>
        <end position="69"/>
    </location>
</feature>
<evidence type="ECO:0000256" key="1">
    <source>
        <dbReference type="SAM" id="Phobius"/>
    </source>
</evidence>
<dbReference type="InterPro" id="IPR021309">
    <property type="entry name" value="YgaP-like_TM"/>
</dbReference>
<accession>A0A2L0ET49</accession>
<feature type="transmembrane region" description="Helical" evidence="1">
    <location>
        <begin position="37"/>
        <end position="57"/>
    </location>
</feature>
<dbReference type="Pfam" id="PF11127">
    <property type="entry name" value="YgaP-like_TM"/>
    <property type="match status" value="1"/>
</dbReference>
<organism evidence="3 4">
    <name type="scientific">Sorangium cellulosum</name>
    <name type="common">Polyangium cellulosum</name>
    <dbReference type="NCBI Taxonomy" id="56"/>
    <lineage>
        <taxon>Bacteria</taxon>
        <taxon>Pseudomonadati</taxon>
        <taxon>Myxococcota</taxon>
        <taxon>Polyangia</taxon>
        <taxon>Polyangiales</taxon>
        <taxon>Polyangiaceae</taxon>
        <taxon>Sorangium</taxon>
    </lineage>
</organism>
<name>A0A2L0ET49_SORCE</name>
<proteinExistence type="predicted"/>
<reference evidence="3 4" key="1">
    <citation type="submission" date="2015-09" db="EMBL/GenBank/DDBJ databases">
        <title>Sorangium comparison.</title>
        <authorList>
            <person name="Zaburannyi N."/>
            <person name="Bunk B."/>
            <person name="Overmann J."/>
            <person name="Mueller R."/>
        </authorList>
    </citation>
    <scope>NUCLEOTIDE SEQUENCE [LARGE SCALE GENOMIC DNA]</scope>
    <source>
        <strain evidence="3 4">So ce26</strain>
    </source>
</reference>
<dbReference type="EMBL" id="CP012673">
    <property type="protein sequence ID" value="AUX42459.1"/>
    <property type="molecule type" value="Genomic_DNA"/>
</dbReference>
<dbReference type="OrthoDB" id="9804804at2"/>
<feature type="transmembrane region" description="Helical" evidence="1">
    <location>
        <begin position="12"/>
        <end position="31"/>
    </location>
</feature>
<dbReference type="AlphaFoldDB" id="A0A2L0ET49"/>
<gene>
    <name evidence="3" type="ORF">SOCE26_038920</name>
</gene>
<sequence length="76" mass="7816">MQENVGTLDRTARLVAGPLLMGLGATALGGLRGRPAGLAALVAGALIVESAITRVCPVNRLLGVDTREKELRAARP</sequence>
<evidence type="ECO:0000313" key="3">
    <source>
        <dbReference type="EMBL" id="AUX42459.1"/>
    </source>
</evidence>